<proteinExistence type="predicted"/>
<comment type="caution">
    <text evidence="3">The sequence shown here is derived from an EMBL/GenBank/DDBJ whole genome shotgun (WGS) entry which is preliminary data.</text>
</comment>
<dbReference type="PRINTS" id="PR00364">
    <property type="entry name" value="DISEASERSIST"/>
</dbReference>
<dbReference type="PROSITE" id="PS50943">
    <property type="entry name" value="HTH_CROC1"/>
    <property type="match status" value="1"/>
</dbReference>
<reference evidence="3 4" key="1">
    <citation type="submission" date="2020-08" db="EMBL/GenBank/DDBJ databases">
        <title>Sequencing the genomes of 1000 actinobacteria strains.</title>
        <authorList>
            <person name="Klenk H.-P."/>
        </authorList>
    </citation>
    <scope>NUCLEOTIDE SEQUENCE [LARGE SCALE GENOMIC DNA]</scope>
    <source>
        <strain evidence="3 4">DSM 43150</strain>
    </source>
</reference>
<accession>A0A7W7HMI0</accession>
<dbReference type="Gene3D" id="1.10.260.40">
    <property type="entry name" value="lambda repressor-like DNA-binding domains"/>
    <property type="match status" value="1"/>
</dbReference>
<evidence type="ECO:0000313" key="3">
    <source>
        <dbReference type="EMBL" id="MBB4753205.1"/>
    </source>
</evidence>
<dbReference type="Gene3D" id="3.40.50.300">
    <property type="entry name" value="P-loop containing nucleotide triphosphate hydrolases"/>
    <property type="match status" value="1"/>
</dbReference>
<dbReference type="PANTHER" id="PTHR47691">
    <property type="entry name" value="REGULATOR-RELATED"/>
    <property type="match status" value="1"/>
</dbReference>
<dbReference type="SUPFAM" id="SSF52540">
    <property type="entry name" value="P-loop containing nucleoside triphosphate hydrolases"/>
    <property type="match status" value="1"/>
</dbReference>
<name>A0A7W7HMI0_9ACTN</name>
<dbReference type="Proteomes" id="UP000590511">
    <property type="component" value="Unassembled WGS sequence"/>
</dbReference>
<evidence type="ECO:0000313" key="2">
    <source>
        <dbReference type="EMBL" id="GIE42935.1"/>
    </source>
</evidence>
<dbReference type="EMBL" id="BOMP01000099">
    <property type="protein sequence ID" value="GIE42935.1"/>
    <property type="molecule type" value="Genomic_DNA"/>
</dbReference>
<evidence type="ECO:0000259" key="1">
    <source>
        <dbReference type="PROSITE" id="PS50943"/>
    </source>
</evidence>
<protein>
    <submittedName>
        <fullName evidence="3">Transcriptional regulator with XRE-family HTH domain</fullName>
    </submittedName>
</protein>
<dbReference type="InterPro" id="IPR003593">
    <property type="entry name" value="AAA+_ATPase"/>
</dbReference>
<organism evidence="3 4">
    <name type="scientific">Actinoplanes lobatus</name>
    <dbReference type="NCBI Taxonomy" id="113568"/>
    <lineage>
        <taxon>Bacteria</taxon>
        <taxon>Bacillati</taxon>
        <taxon>Actinomycetota</taxon>
        <taxon>Actinomycetes</taxon>
        <taxon>Micromonosporales</taxon>
        <taxon>Micromonosporaceae</taxon>
        <taxon>Actinoplanes</taxon>
    </lineage>
</organism>
<dbReference type="EMBL" id="JACHNC010000001">
    <property type="protein sequence ID" value="MBB4753205.1"/>
    <property type="molecule type" value="Genomic_DNA"/>
</dbReference>
<dbReference type="Proteomes" id="UP000631312">
    <property type="component" value="Unassembled WGS sequence"/>
</dbReference>
<dbReference type="SMART" id="SM00382">
    <property type="entry name" value="AAA"/>
    <property type="match status" value="1"/>
</dbReference>
<dbReference type="SMART" id="SM00530">
    <property type="entry name" value="HTH_XRE"/>
    <property type="match status" value="1"/>
</dbReference>
<dbReference type="Pfam" id="PF13560">
    <property type="entry name" value="HTH_31"/>
    <property type="match status" value="1"/>
</dbReference>
<dbReference type="AlphaFoldDB" id="A0A7W7HMI0"/>
<dbReference type="InterPro" id="IPR027417">
    <property type="entry name" value="P-loop_NTPase"/>
</dbReference>
<dbReference type="PANTHER" id="PTHR47691:SF3">
    <property type="entry name" value="HTH-TYPE TRANSCRIPTIONAL REGULATOR RV0890C-RELATED"/>
    <property type="match status" value="1"/>
</dbReference>
<dbReference type="GO" id="GO:0003677">
    <property type="term" value="F:DNA binding"/>
    <property type="evidence" value="ECO:0007669"/>
    <property type="project" value="InterPro"/>
</dbReference>
<reference evidence="2 5" key="2">
    <citation type="submission" date="2021-01" db="EMBL/GenBank/DDBJ databases">
        <title>Whole genome shotgun sequence of Actinoplanes lobatus NBRC 12513.</title>
        <authorList>
            <person name="Komaki H."/>
            <person name="Tamura T."/>
        </authorList>
    </citation>
    <scope>NUCLEOTIDE SEQUENCE [LARGE SCALE GENOMIC DNA]</scope>
    <source>
        <strain evidence="2 5">NBRC 12513</strain>
    </source>
</reference>
<gene>
    <name evidence="2" type="ORF">Alo02nite_58330</name>
    <name evidence="3" type="ORF">BJ964_007366</name>
</gene>
<evidence type="ECO:0000313" key="5">
    <source>
        <dbReference type="Proteomes" id="UP000631312"/>
    </source>
</evidence>
<feature type="domain" description="HTH cro/C1-type" evidence="1">
    <location>
        <begin position="8"/>
        <end position="63"/>
    </location>
</feature>
<sequence length="428" mass="44921">MTAYGDRLRELRHHAGLTMEQLAEASGVSVRAISDMERGHSRAPQPRTVAALATALGADPRGLAGLRPRRLHSHLGRAEPPRVTTGFVGRTAETERILRHAAGPAPVVLLHGQPGIGKTALAVHLAGRLRLPGGRIFLDLRGLDPVPIHPGEAARQLLSALGVGPRRIAGASGERCSQLRAELAGRRCLLILDNAADEAQVRPLLPGTGDGLTLITSRRMLGGLDDVRRTGLGPLTPDESATLLAAVTDRATGPAAARIADLCGHLPLALRIAGTRLAARPDWTAAHLAARLADPARRLALLSSGDTGVAATIGHSHAQLSGEGRALFRRIAHLPGPGFAAPAVGALTGAGPDDATDRLDELVEIGLLETVGHDRYRMPDLIRLYAAERLHAEETAAAREATRRRISAGRPAWSVAAEVGCIDVPTYG</sequence>
<dbReference type="CDD" id="cd00093">
    <property type="entry name" value="HTH_XRE"/>
    <property type="match status" value="1"/>
</dbReference>
<dbReference type="SUPFAM" id="SSF47413">
    <property type="entry name" value="lambda repressor-like DNA-binding domains"/>
    <property type="match status" value="1"/>
</dbReference>
<evidence type="ECO:0000313" key="4">
    <source>
        <dbReference type="Proteomes" id="UP000590511"/>
    </source>
</evidence>
<keyword evidence="5" id="KW-1185">Reference proteome</keyword>
<dbReference type="InterPro" id="IPR001387">
    <property type="entry name" value="Cro/C1-type_HTH"/>
</dbReference>
<dbReference type="InterPro" id="IPR010982">
    <property type="entry name" value="Lambda_DNA-bd_dom_sf"/>
</dbReference>
<dbReference type="RefSeq" id="WP_188124932.1">
    <property type="nucleotide sequence ID" value="NZ_BOMP01000099.1"/>
</dbReference>